<dbReference type="GO" id="GO:0046872">
    <property type="term" value="F:metal ion binding"/>
    <property type="evidence" value="ECO:0007669"/>
    <property type="project" value="UniProtKB-KW"/>
</dbReference>
<reference evidence="5 6" key="1">
    <citation type="submission" date="2017-03" db="EMBL/GenBank/DDBJ databases">
        <title>Genomic and clinical evidence uncovers the enterohepatic species Helicobacter valdiviensis as a potential human intestinal pathogen.</title>
        <authorList>
            <person name="Fresia P."/>
            <person name="Jara R."/>
            <person name="Sierra R."/>
            <person name="Ferres I."/>
            <person name="Greif G."/>
            <person name="Iraola G."/>
            <person name="Collado L."/>
        </authorList>
    </citation>
    <scope>NUCLEOTIDE SEQUENCE [LARGE SCALE GENOMIC DNA]</scope>
    <source>
        <strain evidence="5 6">WBE14</strain>
    </source>
</reference>
<dbReference type="InterPro" id="IPR017900">
    <property type="entry name" value="4Fe4S_Fe_S_CS"/>
</dbReference>
<protein>
    <recommendedName>
        <fullName evidence="4">4Fe-4S ferredoxin-type domain-containing protein</fullName>
    </recommendedName>
</protein>
<evidence type="ECO:0000256" key="3">
    <source>
        <dbReference type="ARBA" id="ARBA00023014"/>
    </source>
</evidence>
<dbReference type="Gene3D" id="3.30.70.20">
    <property type="match status" value="2"/>
</dbReference>
<dbReference type="GO" id="GO:0051536">
    <property type="term" value="F:iron-sulfur cluster binding"/>
    <property type="evidence" value="ECO:0007669"/>
    <property type="project" value="UniProtKB-KW"/>
</dbReference>
<dbReference type="PROSITE" id="PS00198">
    <property type="entry name" value="4FE4S_FER_1"/>
    <property type="match status" value="1"/>
</dbReference>
<keyword evidence="3" id="KW-0411">Iron-sulfur</keyword>
<feature type="domain" description="4Fe-4S ferredoxin-type" evidence="4">
    <location>
        <begin position="140"/>
        <end position="168"/>
    </location>
</feature>
<proteinExistence type="predicted"/>
<dbReference type="Pfam" id="PF00037">
    <property type="entry name" value="Fer4"/>
    <property type="match status" value="1"/>
</dbReference>
<dbReference type="EMBL" id="NBIU01000001">
    <property type="protein sequence ID" value="PZT49054.1"/>
    <property type="molecule type" value="Genomic_DNA"/>
</dbReference>
<accession>A0A2W6MX10</accession>
<dbReference type="PROSITE" id="PS51379">
    <property type="entry name" value="4FE4S_FER_2"/>
    <property type="match status" value="2"/>
</dbReference>
<gene>
    <name evidence="5" type="ORF">B6S12_00205</name>
</gene>
<sequence length="168" mass="19340">MLKRREIFSIFTSKNKKEILILPPYNNDRSLFDKICKECNQACKEACKVSSKIYQEGIIWQKDGKPYIDFTTRGCTLCQECAKACEYDVLKVQEEPNWNIKFSIDVLKCLSHQKTMCFTCKDVCQSITGKKNVIAFVGMFYPKIEKDCIGCGFCVSACPTYAITWSER</sequence>
<feature type="domain" description="4Fe-4S ferredoxin-type" evidence="4">
    <location>
        <begin position="64"/>
        <end position="95"/>
    </location>
</feature>
<comment type="caution">
    <text evidence="5">The sequence shown here is derived from an EMBL/GenBank/DDBJ whole genome shotgun (WGS) entry which is preliminary data.</text>
</comment>
<name>A0A2W6MX10_9HELI</name>
<evidence type="ECO:0000256" key="1">
    <source>
        <dbReference type="ARBA" id="ARBA00022723"/>
    </source>
</evidence>
<evidence type="ECO:0000313" key="6">
    <source>
        <dbReference type="Proteomes" id="UP000249746"/>
    </source>
</evidence>
<dbReference type="RefSeq" id="WP_245892433.1">
    <property type="nucleotide sequence ID" value="NZ_NBIU01000001.1"/>
</dbReference>
<evidence type="ECO:0000313" key="5">
    <source>
        <dbReference type="EMBL" id="PZT49054.1"/>
    </source>
</evidence>
<evidence type="ECO:0000259" key="4">
    <source>
        <dbReference type="PROSITE" id="PS51379"/>
    </source>
</evidence>
<organism evidence="5 6">
    <name type="scientific">Helicobacter valdiviensis</name>
    <dbReference type="NCBI Taxonomy" id="1458358"/>
    <lineage>
        <taxon>Bacteria</taxon>
        <taxon>Pseudomonadati</taxon>
        <taxon>Campylobacterota</taxon>
        <taxon>Epsilonproteobacteria</taxon>
        <taxon>Campylobacterales</taxon>
        <taxon>Helicobacteraceae</taxon>
        <taxon>Helicobacter</taxon>
    </lineage>
</organism>
<dbReference type="InterPro" id="IPR017896">
    <property type="entry name" value="4Fe4S_Fe-S-bd"/>
</dbReference>
<dbReference type="SUPFAM" id="SSF54862">
    <property type="entry name" value="4Fe-4S ferredoxins"/>
    <property type="match status" value="1"/>
</dbReference>
<keyword evidence="6" id="KW-1185">Reference proteome</keyword>
<keyword evidence="2" id="KW-0408">Iron</keyword>
<keyword evidence="1" id="KW-0479">Metal-binding</keyword>
<dbReference type="AlphaFoldDB" id="A0A2W6MX10"/>
<dbReference type="Proteomes" id="UP000249746">
    <property type="component" value="Unassembled WGS sequence"/>
</dbReference>
<evidence type="ECO:0000256" key="2">
    <source>
        <dbReference type="ARBA" id="ARBA00023004"/>
    </source>
</evidence>